<accession>A0A1H4C8V7</accession>
<proteinExistence type="predicted"/>
<organism evidence="1 2">
    <name type="scientific">Alkalimonas amylolytica</name>
    <dbReference type="NCBI Taxonomy" id="152573"/>
    <lineage>
        <taxon>Bacteria</taxon>
        <taxon>Pseudomonadati</taxon>
        <taxon>Pseudomonadota</taxon>
        <taxon>Gammaproteobacteria</taxon>
        <taxon>Alkalimonas</taxon>
    </lineage>
</organism>
<evidence type="ECO:0000313" key="1">
    <source>
        <dbReference type="EMBL" id="SEA56522.1"/>
    </source>
</evidence>
<dbReference type="RefSeq" id="WP_091342104.1">
    <property type="nucleotide sequence ID" value="NZ_FNRM01000004.1"/>
</dbReference>
<gene>
    <name evidence="1" type="ORF">SAMN04488051_10422</name>
</gene>
<dbReference type="EMBL" id="FNRM01000004">
    <property type="protein sequence ID" value="SEA56522.1"/>
    <property type="molecule type" value="Genomic_DNA"/>
</dbReference>
<name>A0A1H4C8V7_ALKAM</name>
<evidence type="ECO:0000313" key="2">
    <source>
        <dbReference type="Proteomes" id="UP000198773"/>
    </source>
</evidence>
<dbReference type="OrthoDB" id="5297245at2"/>
<dbReference type="InterPro" id="IPR025528">
    <property type="entry name" value="BrnA_antitoxin"/>
</dbReference>
<dbReference type="AlphaFoldDB" id="A0A1H4C8V7"/>
<sequence length="80" mass="9300">MKTEYDLSEMSSRKNPYASKLKKPVTMRLSEDVIAYFKEMAEVEGIPYQSLINLYLRDCVAQHRKLSVKWPAERPHPKAG</sequence>
<keyword evidence="2" id="KW-1185">Reference proteome</keyword>
<protein>
    <submittedName>
        <fullName evidence="1">BrnA antitoxin of type II toxin-antitoxin system</fullName>
    </submittedName>
</protein>
<dbReference type="STRING" id="152573.SAMN04488051_10422"/>
<dbReference type="Proteomes" id="UP000198773">
    <property type="component" value="Unassembled WGS sequence"/>
</dbReference>
<dbReference type="Pfam" id="PF14384">
    <property type="entry name" value="BrnA_antitoxin"/>
    <property type="match status" value="1"/>
</dbReference>
<reference evidence="1 2" key="1">
    <citation type="submission" date="2016-10" db="EMBL/GenBank/DDBJ databases">
        <authorList>
            <person name="de Groot N.N."/>
        </authorList>
    </citation>
    <scope>NUCLEOTIDE SEQUENCE [LARGE SCALE GENOMIC DNA]</scope>
    <source>
        <strain evidence="1 2">CGMCC 1.3430</strain>
    </source>
</reference>